<evidence type="ECO:0000256" key="1">
    <source>
        <dbReference type="SAM" id="Phobius"/>
    </source>
</evidence>
<name>A0A9Q4KG42_9BACT</name>
<dbReference type="AlphaFoldDB" id="A0A9Q4KG42"/>
<dbReference type="EMBL" id="JAPXGO010000001">
    <property type="protein sequence ID" value="MCZ6159033.1"/>
    <property type="molecule type" value="Genomic_DNA"/>
</dbReference>
<comment type="caution">
    <text evidence="2">The sequence shown here is derived from an EMBL/GenBank/DDBJ whole genome shotgun (WGS) entry which is preliminary data.</text>
</comment>
<proteinExistence type="predicted"/>
<gene>
    <name evidence="2" type="ORF">O6B32_00825</name>
</gene>
<reference evidence="2" key="1">
    <citation type="submission" date="2022-12" db="EMBL/GenBank/DDBJ databases">
        <title>Species Delineation and Comparative Genomics within the Campylobacter ureolyticus Complex.</title>
        <authorList>
            <person name="Maki J."/>
            <person name="Howard M."/>
            <person name="Connelly S."/>
            <person name="Hardy D.J."/>
            <person name="Cameron A."/>
        </authorList>
    </citation>
    <scope>NUCLEOTIDE SEQUENCE</scope>
    <source>
        <strain evidence="2">URMC_787</strain>
    </source>
</reference>
<protein>
    <submittedName>
        <fullName evidence="2">Uncharacterized protein</fullName>
    </submittedName>
</protein>
<keyword evidence="1" id="KW-0812">Transmembrane</keyword>
<evidence type="ECO:0000313" key="2">
    <source>
        <dbReference type="EMBL" id="MCZ6159033.1"/>
    </source>
</evidence>
<organism evidence="2 3">
    <name type="scientific">Campylobacter ureolyticus</name>
    <dbReference type="NCBI Taxonomy" id="827"/>
    <lineage>
        <taxon>Bacteria</taxon>
        <taxon>Pseudomonadati</taxon>
        <taxon>Campylobacterota</taxon>
        <taxon>Epsilonproteobacteria</taxon>
        <taxon>Campylobacterales</taxon>
        <taxon>Campylobacteraceae</taxon>
        <taxon>Campylobacter</taxon>
    </lineage>
</organism>
<feature type="transmembrane region" description="Helical" evidence="1">
    <location>
        <begin position="12"/>
        <end position="31"/>
    </location>
</feature>
<sequence length="119" mass="14418">MNNLFNSKKELLLFFIVAFIIFGLNLSYEFYKFKDFKALKFRYVEAVVEQSYLKTKNDKTYRVLKLKNDDFSFYTTTNKENELKRYDNIKLGVITDKITFKEYIKKSFYLKSFIIAFLL</sequence>
<dbReference type="RefSeq" id="WP_269484175.1">
    <property type="nucleotide sequence ID" value="NZ_JAPXGO010000001.1"/>
</dbReference>
<evidence type="ECO:0000313" key="3">
    <source>
        <dbReference type="Proteomes" id="UP001075225"/>
    </source>
</evidence>
<dbReference type="Proteomes" id="UP001075225">
    <property type="component" value="Unassembled WGS sequence"/>
</dbReference>
<keyword evidence="1" id="KW-1133">Transmembrane helix</keyword>
<accession>A0A9Q4KG42</accession>
<keyword evidence="1" id="KW-0472">Membrane</keyword>